<sequence length="266" mass="29694">MADYILQEATLALPDVFKDRTMNLFTLNDTGASEFTFVVSRAGAKNGETVQAVAARIARELEVTVPEFHMEATQQKLIDGEPAVELFYRFKNGNVLIFQRQTIIILDGPSGGKKVVCYIGTCPGEFNELYQKQYQDIIASIRFHHNQHEATLGEMIRPDNPDLFFALDTESCNLDVFSGVQALYRSLPLQRACEGLYLLYAQDGSPLRIAPVPDTQPIRYALWSVATIPGHHLEQQLSICRTVNGPQGLASPEQILAFLTRQRTSS</sequence>
<reference evidence="1" key="1">
    <citation type="journal article" date="2018" name="Genome Biol.">
        <title>SKESA: strategic k-mer extension for scrupulous assemblies.</title>
        <authorList>
            <person name="Souvorov A."/>
            <person name="Agarwala R."/>
            <person name="Lipman D.J."/>
        </authorList>
    </citation>
    <scope>NUCLEOTIDE SEQUENCE</scope>
    <source>
        <strain evidence="1">CAVp300</strain>
    </source>
</reference>
<dbReference type="RefSeq" id="WP_052958842.1">
    <property type="nucleotide sequence ID" value="NZ_CABMNU010000005.1"/>
</dbReference>
<dbReference type="SUPFAM" id="SSF55724">
    <property type="entry name" value="Mog1p/PsbP-like"/>
    <property type="match status" value="1"/>
</dbReference>
<comment type="caution">
    <text evidence="1">The sequence shown here is derived from an EMBL/GenBank/DDBJ whole genome shotgun (WGS) entry which is preliminary data.</text>
</comment>
<reference evidence="1" key="2">
    <citation type="submission" date="2020-10" db="EMBL/GenBank/DDBJ databases">
        <authorList>
            <consortium name="NCBI Pathogen Detection Project"/>
        </authorList>
    </citation>
    <scope>NUCLEOTIDE SEQUENCE</scope>
    <source>
        <strain evidence="1">CAVp300</strain>
    </source>
</reference>
<name>A0A9P3WEK9_KLUIN</name>
<accession>A0A9P3WEK9</accession>
<dbReference type="Pfam" id="PF08786">
    <property type="entry name" value="DcrB"/>
    <property type="match status" value="1"/>
</dbReference>
<gene>
    <name evidence="1" type="ORF">I8531_001151</name>
</gene>
<dbReference type="Gene3D" id="3.40.1000.10">
    <property type="entry name" value="Mog1/PsbP, alpha/beta/alpha sandwich"/>
    <property type="match status" value="1"/>
</dbReference>
<dbReference type="InterPro" id="IPR016123">
    <property type="entry name" value="Mog1/PsbP_a/b/a-sand"/>
</dbReference>
<dbReference type="Proteomes" id="UP000867740">
    <property type="component" value="Unassembled WGS sequence"/>
</dbReference>
<organism evidence="1 2">
    <name type="scientific">Kluyvera intermedia</name>
    <name type="common">Enterobacter intermedius</name>
    <dbReference type="NCBI Taxonomy" id="61648"/>
    <lineage>
        <taxon>Bacteria</taxon>
        <taxon>Pseudomonadati</taxon>
        <taxon>Pseudomonadota</taxon>
        <taxon>Gammaproteobacteria</taxon>
        <taxon>Enterobacterales</taxon>
        <taxon>Enterobacteriaceae</taxon>
        <taxon>Kluyvera</taxon>
    </lineage>
</organism>
<dbReference type="EMBL" id="DACSUM010000006">
    <property type="protein sequence ID" value="HAT3580882.1"/>
    <property type="molecule type" value="Genomic_DNA"/>
</dbReference>
<evidence type="ECO:0000313" key="2">
    <source>
        <dbReference type="Proteomes" id="UP000867740"/>
    </source>
</evidence>
<dbReference type="InterPro" id="IPR014894">
    <property type="entry name" value="DcrB/EagT6"/>
</dbReference>
<dbReference type="AlphaFoldDB" id="A0A9P3WEK9"/>
<protein>
    <submittedName>
        <fullName evidence="1">DUF1795 domain-containing protein</fullName>
    </submittedName>
</protein>
<evidence type="ECO:0000313" key="1">
    <source>
        <dbReference type="EMBL" id="HAT3580882.1"/>
    </source>
</evidence>
<proteinExistence type="predicted"/>